<accession>A0A6J4P8Y6</accession>
<evidence type="ECO:0000313" key="2">
    <source>
        <dbReference type="EMBL" id="CAA9409318.1"/>
    </source>
</evidence>
<feature type="region of interest" description="Disordered" evidence="1">
    <location>
        <begin position="39"/>
        <end position="276"/>
    </location>
</feature>
<feature type="non-terminal residue" evidence="2">
    <location>
        <position position="276"/>
    </location>
</feature>
<dbReference type="AlphaFoldDB" id="A0A6J4P8Y6"/>
<protein>
    <submittedName>
        <fullName evidence="2">Uncharacterized protein</fullName>
    </submittedName>
</protein>
<sequence>GSSRLTGQVPRHLPAGEPRLRRWWRRPGLDRPSHDRVVRAVRRPGDRARLGAPAGRAGRREPRGGGVAPRVHRGGEPRLDRLLLAARQRPRQRVPPPVRQHPGPVRHGPPPGRHVGRRVVRPARDRGPPGVQRRRESQLVLRGDPDGPAIRHRLAPGVGGTPVRRAGAAGTAAAAPGADPGVAPPGRLAAGQGPRHRAAAPTPPPGAVAPVPRPQREGDRRPTRPPPGDGAQPRHAAAPRAVCTQPGRAAVPGAQGRRSRSAGAARTGDEPVSAGL</sequence>
<feature type="non-terminal residue" evidence="2">
    <location>
        <position position="1"/>
    </location>
</feature>
<feature type="compositionally biased region" description="Low complexity" evidence="1">
    <location>
        <begin position="161"/>
        <end position="187"/>
    </location>
</feature>
<feature type="compositionally biased region" description="Basic and acidic residues" evidence="1">
    <location>
        <begin position="122"/>
        <end position="137"/>
    </location>
</feature>
<feature type="compositionally biased region" description="Pro residues" evidence="1">
    <location>
        <begin position="201"/>
        <end position="213"/>
    </location>
</feature>
<gene>
    <name evidence="2" type="ORF">AVDCRST_MAG64-2197</name>
</gene>
<feature type="compositionally biased region" description="Low complexity" evidence="1">
    <location>
        <begin position="253"/>
        <end position="266"/>
    </location>
</feature>
<feature type="compositionally biased region" description="Basic and acidic residues" evidence="1">
    <location>
        <begin position="39"/>
        <end position="49"/>
    </location>
</feature>
<name>A0A6J4P8Y6_9BACT</name>
<evidence type="ECO:0000256" key="1">
    <source>
        <dbReference type="SAM" id="MobiDB-lite"/>
    </source>
</evidence>
<dbReference type="EMBL" id="CADCUQ010000494">
    <property type="protein sequence ID" value="CAA9409318.1"/>
    <property type="molecule type" value="Genomic_DNA"/>
</dbReference>
<proteinExistence type="predicted"/>
<reference evidence="2" key="1">
    <citation type="submission" date="2020-02" db="EMBL/GenBank/DDBJ databases">
        <authorList>
            <person name="Meier V. D."/>
        </authorList>
    </citation>
    <scope>NUCLEOTIDE SEQUENCE</scope>
    <source>
        <strain evidence="2">AVDCRST_MAG64</strain>
    </source>
</reference>
<organism evidence="2">
    <name type="scientific">uncultured Phycisphaerae bacterium</name>
    <dbReference type="NCBI Taxonomy" id="904963"/>
    <lineage>
        <taxon>Bacteria</taxon>
        <taxon>Pseudomonadati</taxon>
        <taxon>Planctomycetota</taxon>
        <taxon>Phycisphaerae</taxon>
        <taxon>environmental samples</taxon>
    </lineage>
</organism>